<keyword evidence="1" id="KW-0472">Membrane</keyword>
<feature type="transmembrane region" description="Helical" evidence="1">
    <location>
        <begin position="290"/>
        <end position="312"/>
    </location>
</feature>
<organism evidence="2 3">
    <name type="scientific">Paenibacillus lacisoli</name>
    <dbReference type="NCBI Taxonomy" id="3064525"/>
    <lineage>
        <taxon>Bacteria</taxon>
        <taxon>Bacillati</taxon>
        <taxon>Bacillota</taxon>
        <taxon>Bacilli</taxon>
        <taxon>Bacillales</taxon>
        <taxon>Paenibacillaceae</taxon>
        <taxon>Paenibacillus</taxon>
    </lineage>
</organism>
<sequence>MKSSIGSETAEASANQYRRLIVLAVIGLVLFFVLQIMLPSLTNQSSDLPEGGMITKEQAAQKARQFADSVWGPGTEAGEPLVIYHSRSDFYGYLSKENLIGDYDKKWNRKYPYDVFRVQLKGAANGQDAAVDINMSSGQTVGFQVKSSDKNAARAAATEDPAAKDMLMRIAESGMQLNEKEQLAGPVLKLFGYDPSQLELMTGTDQSGLTYRVKDAAIGQSRLELKFAFEQGAVTAFAPVFSVPAAHTQYVDDQTKLANWLYWIGYVVLTFILGVLAIVYSILTRHHTSFARGAALSVIYFVVAMVGTLNMLPALQASGTTGGILVFGMIIQAMYTLVMAVILYLSLVGGDGLWRKQGRNLWLRASEPGFASYTLHSMYRGYLWALILLGVQSVIFVILQLTIHTWSTTDETQSPYNTIYPWLMPILAWMAGIGEEGVYRLFGIPMLKKIVRSTFVASLLSSLIWAFGHTLYPIYPVSTRPIELAIIGLLFSFVFLRYGFATVVFSHVVFDSVLMGISLIAMGDAVNVIAGIFWIVLPAIVGYVIYRFNRNRKFAPQQPAVQPYGTAGPGTVE</sequence>
<dbReference type="RefSeq" id="WP_305024241.1">
    <property type="nucleotide sequence ID" value="NZ_JAUQTB010000005.1"/>
</dbReference>
<accession>A0ABT9CCS9</accession>
<dbReference type="EMBL" id="JAUQTB010000005">
    <property type="protein sequence ID" value="MDO7907042.1"/>
    <property type="molecule type" value="Genomic_DNA"/>
</dbReference>
<feature type="transmembrane region" description="Helical" evidence="1">
    <location>
        <begin position="324"/>
        <end position="347"/>
    </location>
</feature>
<evidence type="ECO:0000313" key="3">
    <source>
        <dbReference type="Proteomes" id="UP001240171"/>
    </source>
</evidence>
<feature type="transmembrane region" description="Helical" evidence="1">
    <location>
        <begin position="419"/>
        <end position="438"/>
    </location>
</feature>
<comment type="caution">
    <text evidence="2">The sequence shown here is derived from an EMBL/GenBank/DDBJ whole genome shotgun (WGS) entry which is preliminary data.</text>
</comment>
<proteinExistence type="predicted"/>
<gene>
    <name evidence="2" type="ORF">Q5741_11505</name>
</gene>
<name>A0ABT9CCS9_9BACL</name>
<feature type="transmembrane region" description="Helical" evidence="1">
    <location>
        <begin position="382"/>
        <end position="407"/>
    </location>
</feature>
<dbReference type="Proteomes" id="UP001240171">
    <property type="component" value="Unassembled WGS sequence"/>
</dbReference>
<keyword evidence="3" id="KW-1185">Reference proteome</keyword>
<evidence type="ECO:0000313" key="2">
    <source>
        <dbReference type="EMBL" id="MDO7907042.1"/>
    </source>
</evidence>
<feature type="transmembrane region" description="Helical" evidence="1">
    <location>
        <begin position="260"/>
        <end position="283"/>
    </location>
</feature>
<feature type="transmembrane region" description="Helical" evidence="1">
    <location>
        <begin position="528"/>
        <end position="546"/>
    </location>
</feature>
<feature type="transmembrane region" description="Helical" evidence="1">
    <location>
        <begin position="20"/>
        <end position="38"/>
    </location>
</feature>
<protein>
    <submittedName>
        <fullName evidence="2">Type II CAAX endopeptidase family protein</fullName>
    </submittedName>
</protein>
<feature type="transmembrane region" description="Helical" evidence="1">
    <location>
        <begin position="450"/>
        <end position="468"/>
    </location>
</feature>
<reference evidence="2 3" key="1">
    <citation type="submission" date="2023-07" db="EMBL/GenBank/DDBJ databases">
        <title>Paenibacillus sp. JX-17 nov. isolated from soil.</title>
        <authorList>
            <person name="Wan Y."/>
            <person name="Liu B."/>
        </authorList>
    </citation>
    <scope>NUCLEOTIDE SEQUENCE [LARGE SCALE GENOMIC DNA]</scope>
    <source>
        <strain evidence="2 3">JX-17</strain>
    </source>
</reference>
<keyword evidence="1" id="KW-0812">Transmembrane</keyword>
<evidence type="ECO:0000256" key="1">
    <source>
        <dbReference type="SAM" id="Phobius"/>
    </source>
</evidence>
<keyword evidence="1" id="KW-1133">Transmembrane helix</keyword>
<feature type="transmembrane region" description="Helical" evidence="1">
    <location>
        <begin position="474"/>
        <end position="496"/>
    </location>
</feature>
<feature type="transmembrane region" description="Helical" evidence="1">
    <location>
        <begin position="503"/>
        <end position="522"/>
    </location>
</feature>